<dbReference type="GO" id="GO:0000956">
    <property type="term" value="P:nuclear-transcribed mRNA catabolic process"/>
    <property type="evidence" value="ECO:0007669"/>
    <property type="project" value="InterPro"/>
</dbReference>
<dbReference type="AlphaFoldDB" id="A0A9N9CDR1"/>
<dbReference type="InterPro" id="IPR001163">
    <property type="entry name" value="Sm_dom_euk/arc"/>
</dbReference>
<dbReference type="EMBL" id="CAJVPS010003849">
    <property type="protein sequence ID" value="CAG8595294.1"/>
    <property type="molecule type" value="Genomic_DNA"/>
</dbReference>
<dbReference type="PANTHER" id="PTHR10553:SF5">
    <property type="entry name" value="U6 SNRNA-ASSOCIATED SM-LIKE PROTEIN LSM7"/>
    <property type="match status" value="1"/>
</dbReference>
<dbReference type="GO" id="GO:0071004">
    <property type="term" value="C:U2-type prespliceosome"/>
    <property type="evidence" value="ECO:0007669"/>
    <property type="project" value="TreeGrafter"/>
</dbReference>
<dbReference type="PIRSF" id="PIRSF037188">
    <property type="entry name" value="U6_snRNA_Lsm7"/>
    <property type="match status" value="1"/>
</dbReference>
<dbReference type="SUPFAM" id="SSF50182">
    <property type="entry name" value="Sm-like ribonucleoproteins"/>
    <property type="match status" value="1"/>
</dbReference>
<dbReference type="InterPro" id="IPR010920">
    <property type="entry name" value="LSM_dom_sf"/>
</dbReference>
<dbReference type="CDD" id="cd01729">
    <property type="entry name" value="LSm7"/>
    <property type="match status" value="1"/>
</dbReference>
<evidence type="ECO:0000256" key="8">
    <source>
        <dbReference type="ARBA" id="ARBA00023274"/>
    </source>
</evidence>
<evidence type="ECO:0000313" key="10">
    <source>
        <dbReference type="EMBL" id="CAG8595294.1"/>
    </source>
</evidence>
<keyword evidence="11" id="KW-1185">Reference proteome</keyword>
<dbReference type="GO" id="GO:0071013">
    <property type="term" value="C:catalytic step 2 spliceosome"/>
    <property type="evidence" value="ECO:0007669"/>
    <property type="project" value="TreeGrafter"/>
</dbReference>
<evidence type="ECO:0000313" key="11">
    <source>
        <dbReference type="Proteomes" id="UP000789508"/>
    </source>
</evidence>
<dbReference type="Proteomes" id="UP000789508">
    <property type="component" value="Unassembled WGS sequence"/>
</dbReference>
<protein>
    <submittedName>
        <fullName evidence="10">3733_t:CDS:1</fullName>
    </submittedName>
</protein>
<evidence type="ECO:0000256" key="5">
    <source>
        <dbReference type="ARBA" id="ARBA00022884"/>
    </source>
</evidence>
<dbReference type="GO" id="GO:0005688">
    <property type="term" value="C:U6 snRNP"/>
    <property type="evidence" value="ECO:0007669"/>
    <property type="project" value="TreeGrafter"/>
</dbReference>
<sequence length="71" mass="7926">MDYLVTGSLKGFDQLLNLVLDDTEEQLRDPEENKLTNETRNLGLIVCRGPAVILISPVDGTEEIPNPFVQQ</sequence>
<dbReference type="GO" id="GO:0097526">
    <property type="term" value="C:spliceosomal tri-snRNP complex"/>
    <property type="evidence" value="ECO:0007669"/>
    <property type="project" value="TreeGrafter"/>
</dbReference>
<dbReference type="Pfam" id="PF01423">
    <property type="entry name" value="LSM"/>
    <property type="match status" value="1"/>
</dbReference>
<dbReference type="SMART" id="SM00651">
    <property type="entry name" value="Sm"/>
    <property type="match status" value="1"/>
</dbReference>
<dbReference type="GO" id="GO:1990726">
    <property type="term" value="C:Lsm1-7-Pat1 complex"/>
    <property type="evidence" value="ECO:0007669"/>
    <property type="project" value="TreeGrafter"/>
</dbReference>
<keyword evidence="8" id="KW-0687">Ribonucleoprotein</keyword>
<dbReference type="Gene3D" id="2.30.30.100">
    <property type="match status" value="1"/>
</dbReference>
<dbReference type="GO" id="GO:0000398">
    <property type="term" value="P:mRNA splicing, via spliceosome"/>
    <property type="evidence" value="ECO:0007669"/>
    <property type="project" value="InterPro"/>
</dbReference>
<gene>
    <name evidence="10" type="ORF">ALEPTO_LOCUS7891</name>
</gene>
<dbReference type="InterPro" id="IPR047575">
    <property type="entry name" value="Sm"/>
</dbReference>
<keyword evidence="7" id="KW-0539">Nucleus</keyword>
<dbReference type="PANTHER" id="PTHR10553">
    <property type="entry name" value="SMALL NUCLEAR RIBONUCLEOPROTEIN"/>
    <property type="match status" value="1"/>
</dbReference>
<keyword evidence="3" id="KW-0507">mRNA processing</keyword>
<evidence type="ECO:0000256" key="2">
    <source>
        <dbReference type="ARBA" id="ARBA00006850"/>
    </source>
</evidence>
<dbReference type="GO" id="GO:0005689">
    <property type="term" value="C:U12-type spliceosomal complex"/>
    <property type="evidence" value="ECO:0007669"/>
    <property type="project" value="TreeGrafter"/>
</dbReference>
<evidence type="ECO:0000259" key="9">
    <source>
        <dbReference type="PROSITE" id="PS52002"/>
    </source>
</evidence>
<dbReference type="OrthoDB" id="274944at2759"/>
<name>A0A9N9CDR1_9GLOM</name>
<comment type="subcellular location">
    <subcellularLocation>
        <location evidence="1">Nucleus</location>
    </subcellularLocation>
</comment>
<feature type="domain" description="Sm" evidence="9">
    <location>
        <begin position="1"/>
        <end position="61"/>
    </location>
</feature>
<comment type="caution">
    <text evidence="10">The sequence shown here is derived from an EMBL/GenBank/DDBJ whole genome shotgun (WGS) entry which is preliminary data.</text>
</comment>
<evidence type="ECO:0000256" key="6">
    <source>
        <dbReference type="ARBA" id="ARBA00023187"/>
    </source>
</evidence>
<organism evidence="10 11">
    <name type="scientific">Ambispora leptoticha</name>
    <dbReference type="NCBI Taxonomy" id="144679"/>
    <lineage>
        <taxon>Eukaryota</taxon>
        <taxon>Fungi</taxon>
        <taxon>Fungi incertae sedis</taxon>
        <taxon>Mucoromycota</taxon>
        <taxon>Glomeromycotina</taxon>
        <taxon>Glomeromycetes</taxon>
        <taxon>Archaeosporales</taxon>
        <taxon>Ambisporaceae</taxon>
        <taxon>Ambispora</taxon>
    </lineage>
</organism>
<accession>A0A9N9CDR1</accession>
<reference evidence="10" key="1">
    <citation type="submission" date="2021-06" db="EMBL/GenBank/DDBJ databases">
        <authorList>
            <person name="Kallberg Y."/>
            <person name="Tangrot J."/>
            <person name="Rosling A."/>
        </authorList>
    </citation>
    <scope>NUCLEOTIDE SEQUENCE</scope>
    <source>
        <strain evidence="10">FL130A</strain>
    </source>
</reference>
<keyword evidence="6" id="KW-0508">mRNA splicing</keyword>
<keyword evidence="5" id="KW-0694">RNA-binding</keyword>
<dbReference type="InterPro" id="IPR044641">
    <property type="entry name" value="Lsm7/SmG-like"/>
</dbReference>
<evidence type="ECO:0000256" key="3">
    <source>
        <dbReference type="ARBA" id="ARBA00022664"/>
    </source>
</evidence>
<evidence type="ECO:0000256" key="4">
    <source>
        <dbReference type="ARBA" id="ARBA00022728"/>
    </source>
</evidence>
<evidence type="ECO:0000256" key="7">
    <source>
        <dbReference type="ARBA" id="ARBA00023242"/>
    </source>
</evidence>
<keyword evidence="4" id="KW-0747">Spliceosome</keyword>
<dbReference type="GO" id="GO:0003723">
    <property type="term" value="F:RNA binding"/>
    <property type="evidence" value="ECO:0007669"/>
    <property type="project" value="UniProtKB-KW"/>
</dbReference>
<comment type="similarity">
    <text evidence="2">Belongs to the snRNP Sm proteins family.</text>
</comment>
<proteinExistence type="inferred from homology"/>
<dbReference type="InterPro" id="IPR017132">
    <property type="entry name" value="Lsm7"/>
</dbReference>
<dbReference type="PROSITE" id="PS52002">
    <property type="entry name" value="SM"/>
    <property type="match status" value="1"/>
</dbReference>
<evidence type="ECO:0000256" key="1">
    <source>
        <dbReference type="ARBA" id="ARBA00004123"/>
    </source>
</evidence>